<dbReference type="Proteomes" id="UP001179614">
    <property type="component" value="Chromosome"/>
</dbReference>
<dbReference type="InterPro" id="IPR036188">
    <property type="entry name" value="FAD/NAD-bd_sf"/>
</dbReference>
<dbReference type="CDD" id="cd19946">
    <property type="entry name" value="GlpA-like_Fer2_BFD-like"/>
    <property type="match status" value="1"/>
</dbReference>
<dbReference type="RefSeq" id="WP_270162042.1">
    <property type="nucleotide sequence ID" value="NZ_CP089391.1"/>
</dbReference>
<dbReference type="SUPFAM" id="SSF51905">
    <property type="entry name" value="FAD/NAD(P)-binding domain"/>
    <property type="match status" value="1"/>
</dbReference>
<feature type="domain" description="FAD/NAD(P)-binding" evidence="2">
    <location>
        <begin position="7"/>
        <end position="309"/>
    </location>
</feature>
<dbReference type="Gene3D" id="1.10.10.1100">
    <property type="entry name" value="BFD-like [2Fe-2S]-binding domain"/>
    <property type="match status" value="1"/>
</dbReference>
<keyword evidence="5" id="KW-1185">Reference proteome</keyword>
<dbReference type="PIRSF" id="PIRSF037495">
    <property type="entry name" value="Opine_OX_OoxA/HcnB"/>
    <property type="match status" value="1"/>
</dbReference>
<evidence type="ECO:0000313" key="4">
    <source>
        <dbReference type="EMBL" id="WBL76768.1"/>
    </source>
</evidence>
<dbReference type="PANTHER" id="PTHR42949:SF3">
    <property type="entry name" value="ANAEROBIC GLYCEROL-3-PHOSPHATE DEHYDROGENASE SUBUNIT B"/>
    <property type="match status" value="1"/>
</dbReference>
<evidence type="ECO:0000259" key="2">
    <source>
        <dbReference type="Pfam" id="PF07992"/>
    </source>
</evidence>
<organism evidence="4 5">
    <name type="scientific">Bradyrhizobium xenonodulans</name>
    <dbReference type="NCBI Taxonomy" id="2736875"/>
    <lineage>
        <taxon>Bacteria</taxon>
        <taxon>Pseudomonadati</taxon>
        <taxon>Pseudomonadota</taxon>
        <taxon>Alphaproteobacteria</taxon>
        <taxon>Hyphomicrobiales</taxon>
        <taxon>Nitrobacteraceae</taxon>
        <taxon>Bradyrhizobium</taxon>
    </lineage>
</organism>
<dbReference type="InterPro" id="IPR041854">
    <property type="entry name" value="BFD-like_2Fe2S-bd_dom_sf"/>
</dbReference>
<dbReference type="PRINTS" id="PR00411">
    <property type="entry name" value="PNDRDTASEI"/>
</dbReference>
<dbReference type="PROSITE" id="PS51257">
    <property type="entry name" value="PROKAR_LIPOPROTEIN"/>
    <property type="match status" value="1"/>
</dbReference>
<protein>
    <submittedName>
        <fullName evidence="4">NAD(P)/FAD-dependent oxidoreductase</fullName>
    </submittedName>
</protein>
<dbReference type="InterPro" id="IPR051691">
    <property type="entry name" value="Metab_Enz_Cyan_OpOx_G3PDH"/>
</dbReference>
<evidence type="ECO:0000313" key="5">
    <source>
        <dbReference type="Proteomes" id="UP001179614"/>
    </source>
</evidence>
<proteinExistence type="predicted"/>
<keyword evidence="1" id="KW-0560">Oxidoreductase</keyword>
<dbReference type="Pfam" id="PF17806">
    <property type="entry name" value="SO_alpha_A3"/>
    <property type="match status" value="1"/>
</dbReference>
<evidence type="ECO:0000256" key="1">
    <source>
        <dbReference type="ARBA" id="ARBA00023002"/>
    </source>
</evidence>
<dbReference type="Gene3D" id="3.50.50.60">
    <property type="entry name" value="FAD/NAD(P)-binding domain"/>
    <property type="match status" value="2"/>
</dbReference>
<dbReference type="InterPro" id="IPR017224">
    <property type="entry name" value="Opine_Oxase_asu/HCN_bsu"/>
</dbReference>
<dbReference type="Pfam" id="PF07992">
    <property type="entry name" value="Pyr_redox_2"/>
    <property type="match status" value="1"/>
</dbReference>
<accession>A0ABY7MEI8</accession>
<dbReference type="PRINTS" id="PR00368">
    <property type="entry name" value="FADPNR"/>
</dbReference>
<feature type="domain" description="SoxA A3" evidence="3">
    <location>
        <begin position="378"/>
        <end position="454"/>
    </location>
</feature>
<dbReference type="EMBL" id="CP089391">
    <property type="protein sequence ID" value="WBL76768.1"/>
    <property type="molecule type" value="Genomic_DNA"/>
</dbReference>
<evidence type="ECO:0000259" key="3">
    <source>
        <dbReference type="Pfam" id="PF17806"/>
    </source>
</evidence>
<dbReference type="InterPro" id="IPR023753">
    <property type="entry name" value="FAD/NAD-binding_dom"/>
</dbReference>
<reference evidence="4" key="1">
    <citation type="submission" date="2021-12" db="EMBL/GenBank/DDBJ databases">
        <title>Bradyrhizobium xenonodulans sp. nov.</title>
        <authorList>
            <person name="Claassens R."/>
            <person name="Venter S.N."/>
            <person name="Beukes C.W."/>
            <person name="Stepkowski T."/>
            <person name="Steenkamp E.T."/>
        </authorList>
    </citation>
    <scope>NUCLEOTIDE SEQUENCE</scope>
    <source>
        <strain evidence="4">14AB</strain>
    </source>
</reference>
<dbReference type="PANTHER" id="PTHR42949">
    <property type="entry name" value="ANAEROBIC GLYCEROL-3-PHOSPHATE DEHYDROGENASE SUBUNIT B"/>
    <property type="match status" value="1"/>
</dbReference>
<sequence>MTDRVADLVIIGAGPAGMAAACEARSLGLSVLLLDEQVTIGGQIYRSIESAPTDRRTILGQDYAAGQRLVAEFRASGAQYLGGATVWKVSLDGTVDYVANGKAAKAAGKHILIASGAMERPFPIPGWTLPGVMGAGAGQILLKSAGALPTNPIVLAGCGPLLYLLASQYLRAGAKIAALVDTTAPSAYLRAIRYLPAALKGWRDLGKGVKLLTVLRRQAVPVFSGASGLQIEGEKQVEGVTFTHRRKRVQLPASLVLLHQGVVPNTQLSWSIGAEHRWSADQLCWQPVTDAWGRLGETSIYVAGDSRAIVGAQASAVQGRLAALAIGQRLGAATSIARRSNPLLRELKRHTHIRPFLDALYRPNNENRIPESDNVMVCRCEEVTSGQIRHYVQLGCLGPNQTKAFGRCGMGPCQGRFCGLTVTEMIAQARGVEPSDIGYYRIRPPIKPITLGELGG</sequence>
<name>A0ABY7MEI8_9BRAD</name>
<dbReference type="InterPro" id="IPR041117">
    <property type="entry name" value="SoxA_A3"/>
</dbReference>
<gene>
    <name evidence="4" type="ORF">I3J27_27620</name>
</gene>